<dbReference type="GO" id="GO:0005886">
    <property type="term" value="C:plasma membrane"/>
    <property type="evidence" value="ECO:0007669"/>
    <property type="project" value="TreeGrafter"/>
</dbReference>
<dbReference type="OMA" id="MQNWLVY"/>
<feature type="region of interest" description="Disordered" evidence="7">
    <location>
        <begin position="821"/>
        <end position="899"/>
    </location>
</feature>
<feature type="domain" description="CSC1/OSCA1-like 7TM region" evidence="9">
    <location>
        <begin position="420"/>
        <end position="573"/>
    </location>
</feature>
<dbReference type="PANTHER" id="PTHR13018:SF143">
    <property type="entry name" value="CSC1_OSCA1-LIKE 7TM REGION DOMAIN-CONTAINING PROTEIN"/>
    <property type="match status" value="1"/>
</dbReference>
<evidence type="ECO:0000256" key="8">
    <source>
        <dbReference type="SAM" id="Phobius"/>
    </source>
</evidence>
<dbReference type="GO" id="GO:0005227">
    <property type="term" value="F:calcium-activated cation channel activity"/>
    <property type="evidence" value="ECO:0007669"/>
    <property type="project" value="InterPro"/>
</dbReference>
<evidence type="ECO:0000256" key="1">
    <source>
        <dbReference type="ARBA" id="ARBA00004141"/>
    </source>
</evidence>
<keyword evidence="14" id="KW-1185">Reference proteome</keyword>
<feature type="transmembrane region" description="Helical" evidence="8">
    <location>
        <begin position="784"/>
        <end position="802"/>
    </location>
</feature>
<evidence type="ECO:0000256" key="7">
    <source>
        <dbReference type="SAM" id="MobiDB-lite"/>
    </source>
</evidence>
<dbReference type="Pfam" id="PF13967">
    <property type="entry name" value="RSN1_TM"/>
    <property type="match status" value="1"/>
</dbReference>
<dbReference type="Pfam" id="PF12621">
    <property type="entry name" value="PHM7_ext"/>
    <property type="match status" value="1"/>
</dbReference>
<dbReference type="InterPro" id="IPR027815">
    <property type="entry name" value="CSC1/OSCA1-like_cyt"/>
</dbReference>
<keyword evidence="6 8" id="KW-0472">Membrane</keyword>
<evidence type="ECO:0000259" key="10">
    <source>
        <dbReference type="Pfam" id="PF12621"/>
    </source>
</evidence>
<feature type="transmembrane region" description="Helical" evidence="8">
    <location>
        <begin position="516"/>
        <end position="537"/>
    </location>
</feature>
<evidence type="ECO:0000256" key="2">
    <source>
        <dbReference type="ARBA" id="ARBA00007779"/>
    </source>
</evidence>
<feature type="transmembrane region" description="Helical" evidence="8">
    <location>
        <begin position="627"/>
        <end position="648"/>
    </location>
</feature>
<dbReference type="PANTHER" id="PTHR13018">
    <property type="entry name" value="PROBABLE MEMBRANE PROTEIN DUF221-RELATED"/>
    <property type="match status" value="1"/>
</dbReference>
<dbReference type="InterPro" id="IPR032880">
    <property type="entry name" value="CSC1/OSCA1-like_N"/>
</dbReference>
<dbReference type="InterPro" id="IPR003864">
    <property type="entry name" value="CSC1/OSCA1-like_7TM"/>
</dbReference>
<evidence type="ECO:0000256" key="5">
    <source>
        <dbReference type="ARBA" id="ARBA00022989"/>
    </source>
</evidence>
<protein>
    <submittedName>
        <fullName evidence="13">Membrane protein</fullName>
    </submittedName>
</protein>
<dbReference type="Proteomes" id="UP000011668">
    <property type="component" value="Unassembled WGS sequence"/>
</dbReference>
<evidence type="ECO:0000313" key="13">
    <source>
        <dbReference type="EMBL" id="ELU38753.1"/>
    </source>
</evidence>
<evidence type="ECO:0000256" key="6">
    <source>
        <dbReference type="ARBA" id="ARBA00023136"/>
    </source>
</evidence>
<dbReference type="Pfam" id="PF14703">
    <property type="entry name" value="PHM7_cyt"/>
    <property type="match status" value="1"/>
</dbReference>
<comment type="similarity">
    <text evidence="2">Belongs to the CSC1 (TC 1.A.17) family.</text>
</comment>
<keyword evidence="4 8" id="KW-0812">Transmembrane</keyword>
<comment type="subcellular location">
    <subcellularLocation>
        <location evidence="1">Membrane</location>
        <topology evidence="1">Multi-pass membrane protein</topology>
    </subcellularLocation>
</comment>
<evidence type="ECO:0000256" key="3">
    <source>
        <dbReference type="ARBA" id="ARBA00022448"/>
    </source>
</evidence>
<reference evidence="13 14" key="1">
    <citation type="journal article" date="2013" name="Nat. Commun.">
        <title>The evolution and pathogenic mechanisms of the rice sheath blight pathogen.</title>
        <authorList>
            <person name="Zheng A."/>
            <person name="Lin R."/>
            <person name="Xu L."/>
            <person name="Qin P."/>
            <person name="Tang C."/>
            <person name="Ai P."/>
            <person name="Zhang D."/>
            <person name="Liu Y."/>
            <person name="Sun Z."/>
            <person name="Feng H."/>
            <person name="Wang Y."/>
            <person name="Chen Y."/>
            <person name="Liang X."/>
            <person name="Fu R."/>
            <person name="Li Q."/>
            <person name="Zhang J."/>
            <person name="Yu X."/>
            <person name="Xie Z."/>
            <person name="Ding L."/>
            <person name="Guan P."/>
            <person name="Tang J."/>
            <person name="Liang Y."/>
            <person name="Wang S."/>
            <person name="Deng Q."/>
            <person name="Li S."/>
            <person name="Zhu J."/>
            <person name="Wang L."/>
            <person name="Liu H."/>
            <person name="Li P."/>
        </authorList>
    </citation>
    <scope>NUCLEOTIDE SEQUENCE [LARGE SCALE GENOMIC DNA]</scope>
    <source>
        <strain evidence="14">AG-1 IA</strain>
    </source>
</reference>
<dbReference type="InterPro" id="IPR022257">
    <property type="entry name" value="PHM7_ext"/>
</dbReference>
<feature type="domain" description="CSC1/OSCA1-like cytosolic" evidence="12">
    <location>
        <begin position="188"/>
        <end position="409"/>
    </location>
</feature>
<keyword evidence="3" id="KW-0813">Transport</keyword>
<evidence type="ECO:0000259" key="12">
    <source>
        <dbReference type="Pfam" id="PF14703"/>
    </source>
</evidence>
<sequence>MLQYSEPRLSPSQYYEGASLQSMSLGADSFPRGMSSKNSIVFVIPIALLVHSKRQRPLGEGLLSWPITIFKADHEDIKMHNGMDAYFFVRFFSTSPSLGIDLGPIRIVSWIILLPVDAAGVNNKTQLDQFTFGNIPSDSQVRYAAHLILAWLGTFWVLFNIKKEMRNFVEQRHRHLVNPIHSASAQANTVLITGVPRKFLDEDALAQLFQHVPGGVKKVWLNRDLKDLPDIYDRRTAASNKLESAEFNLVATAQKLHRKHNLALAKAAKKGQDITTVKPPVPDADLENAAVADRYVPRSQRPTHRLPPFKWLPFGLPFMGEKVDTIEWARKEVVESEKLLSEGRRKLAEDRSNVGVDMNENYPPLNSAFILFNQQIGAHMAAQITIHNQPYRMAEKYTEVAPADVIWGNLGINPYEAQIRRAISYAATAGLIIFWAIPVSFVGIVSNVAQLCVRFSWMRWLCELPDPVVGIISGILPPVALAILMMLLPIVLRLLARFEGIPRFTGLELSLMTRYFIFQVVHSFLIVTLSSGLIAALPELASNPTSIPTILAEKLPEASTFFLTYAILQGMLAASPCPGSDVDVCTKDWPEVPESLVILLGFGHQFIDTTLSTPRSIYNIKYSLRNVAWGTLFPAMTLITVIGLAVFIEFPPRFILIRNLGLVDRTCLLDLGDRLRNDVRLLDFHEVMPVGYIGRTGSASCRSCLASRSHQHPLFHSLRSYHNHLPQCTHMGQPEAGDTGGRQRMFFPKAMQHIFVGLYIEQICLCALFFLSRDAQLRPSAVPQGALMVVLIVITAGYQFVINDSYNALIHPLPLTLAHKSHGMPKEHHPSQDEDIVRDEDDMRERDFGRQSSDSGTRPLNKNGNPLSAEQQAKLDKMERERAEHEMIAKSAPPKAETYGKNVAEEGKRNDGPEDFTHPAAVEPQRVIWLPKDALGVAEAEEQELKSQGIEVSTDNAVIDEKGHVEVTGPPPGGDDDALFVYSQFPSALMMTGVRCPEVIKVPVDCRGNLTDVWSTLLHIYAYDYSNGLVIIEAGTLATFFKRSSVVEYFVNKWIFQAHLMQLCLAAHIISLRYLCILFNKSQWSDNGNKPPNRWSLHLASITTSRRALKPLT</sequence>
<feature type="domain" description="10TM putative phosphate transporter extracellular tail" evidence="10">
    <location>
        <begin position="899"/>
        <end position="972"/>
    </location>
</feature>
<dbReference type="OrthoDB" id="1076608at2759"/>
<name>L8WPR0_THACA</name>
<feature type="domain" description="CSC1/OSCA1-like N-terminal transmembrane" evidence="11">
    <location>
        <begin position="52"/>
        <end position="164"/>
    </location>
</feature>
<comment type="caution">
    <text evidence="13">The sequence shown here is derived from an EMBL/GenBank/DDBJ whole genome shotgun (WGS) entry which is preliminary data.</text>
</comment>
<gene>
    <name evidence="13" type="ORF">AG1IA_07217</name>
</gene>
<evidence type="ECO:0000259" key="9">
    <source>
        <dbReference type="Pfam" id="PF02714"/>
    </source>
</evidence>
<feature type="transmembrane region" description="Helical" evidence="8">
    <location>
        <begin position="754"/>
        <end position="772"/>
    </location>
</feature>
<evidence type="ECO:0000313" key="14">
    <source>
        <dbReference type="Proteomes" id="UP000011668"/>
    </source>
</evidence>
<feature type="transmembrane region" description="Helical" evidence="8">
    <location>
        <begin position="422"/>
        <end position="448"/>
    </location>
</feature>
<organism evidence="13 14">
    <name type="scientific">Thanatephorus cucumeris (strain AG1-IA)</name>
    <name type="common">Rice sheath blight fungus</name>
    <name type="synonym">Rhizoctonia solani</name>
    <dbReference type="NCBI Taxonomy" id="983506"/>
    <lineage>
        <taxon>Eukaryota</taxon>
        <taxon>Fungi</taxon>
        <taxon>Dikarya</taxon>
        <taxon>Basidiomycota</taxon>
        <taxon>Agaricomycotina</taxon>
        <taxon>Agaricomycetes</taxon>
        <taxon>Cantharellales</taxon>
        <taxon>Ceratobasidiaceae</taxon>
        <taxon>Rhizoctonia</taxon>
        <taxon>Rhizoctonia solani AG-1</taxon>
    </lineage>
</organism>
<keyword evidence="5 8" id="KW-1133">Transmembrane helix</keyword>
<dbReference type="HOGENOM" id="CLU_002458_2_0_1"/>
<dbReference type="InterPro" id="IPR045122">
    <property type="entry name" value="Csc1-like"/>
</dbReference>
<dbReference type="AlphaFoldDB" id="L8WPR0"/>
<dbReference type="EMBL" id="AFRT01002060">
    <property type="protein sequence ID" value="ELU38753.1"/>
    <property type="molecule type" value="Genomic_DNA"/>
</dbReference>
<evidence type="ECO:0000259" key="11">
    <source>
        <dbReference type="Pfam" id="PF13967"/>
    </source>
</evidence>
<dbReference type="Pfam" id="PF02714">
    <property type="entry name" value="RSN1_7TM"/>
    <property type="match status" value="1"/>
</dbReference>
<feature type="compositionally biased region" description="Polar residues" evidence="7">
    <location>
        <begin position="850"/>
        <end position="871"/>
    </location>
</feature>
<feature type="compositionally biased region" description="Basic and acidic residues" evidence="7">
    <location>
        <begin position="873"/>
        <end position="888"/>
    </location>
</feature>
<accession>L8WPR0</accession>
<dbReference type="STRING" id="983506.L8WPR0"/>
<feature type="transmembrane region" description="Helical" evidence="8">
    <location>
        <begin position="468"/>
        <end position="495"/>
    </location>
</feature>
<proteinExistence type="inferred from homology"/>
<evidence type="ECO:0000256" key="4">
    <source>
        <dbReference type="ARBA" id="ARBA00022692"/>
    </source>
</evidence>